<keyword evidence="5" id="KW-0539">Nucleus</keyword>
<keyword evidence="6" id="KW-0175">Coiled coil</keyword>
<feature type="coiled-coil region" evidence="6">
    <location>
        <begin position="95"/>
        <end position="129"/>
    </location>
</feature>
<keyword evidence="10" id="KW-1185">Reference proteome</keyword>
<evidence type="ECO:0000256" key="1">
    <source>
        <dbReference type="ARBA" id="ARBA00004123"/>
    </source>
</evidence>
<dbReference type="InterPro" id="IPR000690">
    <property type="entry name" value="Matrin/U1-C_Znf_C2H2"/>
</dbReference>
<dbReference type="Pfam" id="PF06220">
    <property type="entry name" value="zf-U1"/>
    <property type="match status" value="1"/>
</dbReference>
<dbReference type="InterPro" id="IPR001202">
    <property type="entry name" value="WW_dom"/>
</dbReference>
<dbReference type="AlphaFoldDB" id="A0A914H524"/>
<dbReference type="SUPFAM" id="SSF51045">
    <property type="entry name" value="WW domain"/>
    <property type="match status" value="1"/>
</dbReference>
<dbReference type="PROSITE" id="PS50020">
    <property type="entry name" value="WW_DOMAIN_2"/>
    <property type="match status" value="1"/>
</dbReference>
<evidence type="ECO:0000313" key="11">
    <source>
        <dbReference type="WBParaSite" id="Gr19_v10_g1331.t1"/>
    </source>
</evidence>
<dbReference type="GO" id="GO:0008270">
    <property type="term" value="F:zinc ion binding"/>
    <property type="evidence" value="ECO:0007669"/>
    <property type="project" value="UniProtKB-KW"/>
</dbReference>
<dbReference type="PROSITE" id="PS01159">
    <property type="entry name" value="WW_DOMAIN_1"/>
    <property type="match status" value="1"/>
</dbReference>
<evidence type="ECO:0000256" key="2">
    <source>
        <dbReference type="ARBA" id="ARBA00022723"/>
    </source>
</evidence>
<dbReference type="InterPro" id="IPR013085">
    <property type="entry name" value="U1-CZ_Znf_C2H2"/>
</dbReference>
<evidence type="ECO:0000256" key="3">
    <source>
        <dbReference type="ARBA" id="ARBA00022771"/>
    </source>
</evidence>
<evidence type="ECO:0000259" key="9">
    <source>
        <dbReference type="PROSITE" id="PS50171"/>
    </source>
</evidence>
<dbReference type="InterPro" id="IPR003604">
    <property type="entry name" value="Matrin/U1-like-C_Znf_C2H2"/>
</dbReference>
<dbReference type="Gene3D" id="2.20.70.10">
    <property type="match status" value="1"/>
</dbReference>
<evidence type="ECO:0000256" key="6">
    <source>
        <dbReference type="SAM" id="Coils"/>
    </source>
</evidence>
<feature type="region of interest" description="Disordered" evidence="7">
    <location>
        <begin position="247"/>
        <end position="306"/>
    </location>
</feature>
<proteinExistence type="predicted"/>
<dbReference type="PROSITE" id="PS50171">
    <property type="entry name" value="ZF_MATRIN"/>
    <property type="match status" value="1"/>
</dbReference>
<evidence type="ECO:0000256" key="4">
    <source>
        <dbReference type="ARBA" id="ARBA00022833"/>
    </source>
</evidence>
<dbReference type="SMART" id="SM00456">
    <property type="entry name" value="WW"/>
    <property type="match status" value="1"/>
</dbReference>
<comment type="subcellular location">
    <subcellularLocation>
        <location evidence="1">Nucleus</location>
    </subcellularLocation>
</comment>
<keyword evidence="3" id="KW-0863">Zinc-finger</keyword>
<evidence type="ECO:0000256" key="7">
    <source>
        <dbReference type="SAM" id="MobiDB-lite"/>
    </source>
</evidence>
<dbReference type="PANTHER" id="PTHR13173">
    <property type="entry name" value="WW DOMAIN BINDING PROTEIN 4"/>
    <property type="match status" value="1"/>
</dbReference>
<evidence type="ECO:0000259" key="8">
    <source>
        <dbReference type="PROSITE" id="PS50020"/>
    </source>
</evidence>
<accession>A0A914H524</accession>
<dbReference type="InterPro" id="IPR040023">
    <property type="entry name" value="WBP4"/>
</dbReference>
<dbReference type="Proteomes" id="UP000887572">
    <property type="component" value="Unplaced"/>
</dbReference>
<reference evidence="11" key="1">
    <citation type="submission" date="2022-11" db="UniProtKB">
        <authorList>
            <consortium name="WormBaseParasite"/>
        </authorList>
    </citation>
    <scope>IDENTIFICATION</scope>
</reference>
<dbReference type="GO" id="GO:0071011">
    <property type="term" value="C:precatalytic spliceosome"/>
    <property type="evidence" value="ECO:0007669"/>
    <property type="project" value="TreeGrafter"/>
</dbReference>
<sequence length="443" mass="50388">MTEYWKSYAKKFCEICKCWYADNKVSAERHEQGLRHKVMVQQRLRDSAKKAKDKEVEDHDLKMTLLAMEQAARASISSQEQRDVPMLPAPRALSSQKFSAEANDLDDVKAKLKEQKRKLAELKKRSKQSQFWTPDEQGGGNDLAIDFADVGDGTIEWVQAETPDGQFYYWHIFTGETRWEPPEQFHTAAQYAAHYADIAAEATDEGQFANSVIDPQFVPQMTVAEVNSQMALEADEVPTPVKRYYGMREGRHQQNDPGGGRTGRRVTDEDKNNSDQQLLTREERRKIRRERKAMNANEEDGSRIPEGLVELKTETFAATDGGQFGEEIVPKLSNFSAHPLGPWIPVKKEEKRPDLDALELEPKEKKRTKCYDDLPEQSYVQGSADYSQTPAELLEVAELDPDELAFKTKQMGQQQTTAKRKVIGFRKPGSSHTAKSLRSTNKN</sequence>
<feature type="region of interest" description="Disordered" evidence="7">
    <location>
        <begin position="408"/>
        <end position="443"/>
    </location>
</feature>
<protein>
    <submittedName>
        <fullName evidence="11">WW domain-binding protein 4</fullName>
    </submittedName>
</protein>
<dbReference type="InterPro" id="IPR036020">
    <property type="entry name" value="WW_dom_sf"/>
</dbReference>
<dbReference type="CDD" id="cd00201">
    <property type="entry name" value="WW"/>
    <property type="match status" value="1"/>
</dbReference>
<feature type="compositionally biased region" description="Polar residues" evidence="7">
    <location>
        <begin position="430"/>
        <end position="443"/>
    </location>
</feature>
<feature type="domain" description="WW" evidence="8">
    <location>
        <begin position="157"/>
        <end position="184"/>
    </location>
</feature>
<organism evidence="10 11">
    <name type="scientific">Globodera rostochiensis</name>
    <name type="common">Golden nematode worm</name>
    <name type="synonym">Heterodera rostochiensis</name>
    <dbReference type="NCBI Taxonomy" id="31243"/>
    <lineage>
        <taxon>Eukaryota</taxon>
        <taxon>Metazoa</taxon>
        <taxon>Ecdysozoa</taxon>
        <taxon>Nematoda</taxon>
        <taxon>Chromadorea</taxon>
        <taxon>Rhabditida</taxon>
        <taxon>Tylenchina</taxon>
        <taxon>Tylenchomorpha</taxon>
        <taxon>Tylenchoidea</taxon>
        <taxon>Heteroderidae</taxon>
        <taxon>Heteroderinae</taxon>
        <taxon>Globodera</taxon>
    </lineage>
</organism>
<evidence type="ECO:0000313" key="10">
    <source>
        <dbReference type="Proteomes" id="UP000887572"/>
    </source>
</evidence>
<name>A0A914H524_GLORO</name>
<dbReference type="GO" id="GO:0000398">
    <property type="term" value="P:mRNA splicing, via spliceosome"/>
    <property type="evidence" value="ECO:0007669"/>
    <property type="project" value="InterPro"/>
</dbReference>
<dbReference type="GO" id="GO:0003723">
    <property type="term" value="F:RNA binding"/>
    <property type="evidence" value="ECO:0007669"/>
    <property type="project" value="TreeGrafter"/>
</dbReference>
<dbReference type="WBParaSite" id="Gr19_v10_g1331.t1">
    <property type="protein sequence ID" value="Gr19_v10_g1331.t1"/>
    <property type="gene ID" value="Gr19_v10_g1331"/>
</dbReference>
<dbReference type="PANTHER" id="PTHR13173:SF10">
    <property type="entry name" value="WW DOMAIN-BINDING PROTEIN 4"/>
    <property type="match status" value="1"/>
</dbReference>
<feature type="domain" description="Matrin-type" evidence="9">
    <location>
        <begin position="11"/>
        <end position="42"/>
    </location>
</feature>
<evidence type="ECO:0000256" key="5">
    <source>
        <dbReference type="ARBA" id="ARBA00023242"/>
    </source>
</evidence>
<keyword evidence="2" id="KW-0479">Metal-binding</keyword>
<keyword evidence="4" id="KW-0862">Zinc</keyword>
<dbReference type="Pfam" id="PF00397">
    <property type="entry name" value="WW"/>
    <property type="match status" value="1"/>
</dbReference>
<dbReference type="SMART" id="SM00451">
    <property type="entry name" value="ZnF_U1"/>
    <property type="match status" value="1"/>
</dbReference>